<dbReference type="OrthoDB" id="1342421at2"/>
<dbReference type="Gene3D" id="2.60.40.1120">
    <property type="entry name" value="Carboxypeptidase-like, regulatory domain"/>
    <property type="match status" value="1"/>
</dbReference>
<name>A0A512B4W7_9BACT</name>
<evidence type="ECO:0008006" key="3">
    <source>
        <dbReference type="Google" id="ProtNLM"/>
    </source>
</evidence>
<dbReference type="PROSITE" id="PS51257">
    <property type="entry name" value="PROKAR_LIPOPROTEIN"/>
    <property type="match status" value="1"/>
</dbReference>
<dbReference type="InterPro" id="IPR008969">
    <property type="entry name" value="CarboxyPept-like_regulatory"/>
</dbReference>
<protein>
    <recommendedName>
        <fullName evidence="3">Carboxypeptidase regulatory-like domain-containing protein</fullName>
    </recommendedName>
</protein>
<dbReference type="Proteomes" id="UP000321532">
    <property type="component" value="Unassembled WGS sequence"/>
</dbReference>
<keyword evidence="2" id="KW-1185">Reference proteome</keyword>
<evidence type="ECO:0000313" key="2">
    <source>
        <dbReference type="Proteomes" id="UP000321532"/>
    </source>
</evidence>
<dbReference type="EMBL" id="BJYS01000048">
    <property type="protein sequence ID" value="GEO06979.1"/>
    <property type="molecule type" value="Genomic_DNA"/>
</dbReference>
<proteinExistence type="predicted"/>
<evidence type="ECO:0000313" key="1">
    <source>
        <dbReference type="EMBL" id="GEO06979.1"/>
    </source>
</evidence>
<accession>A0A512B4W7</accession>
<reference evidence="1 2" key="1">
    <citation type="submission" date="2019-07" db="EMBL/GenBank/DDBJ databases">
        <title>Whole genome shotgun sequence of Adhaeribacter aerolatus NBRC 106133.</title>
        <authorList>
            <person name="Hosoyama A."/>
            <person name="Uohara A."/>
            <person name="Ohji S."/>
            <person name="Ichikawa N."/>
        </authorList>
    </citation>
    <scope>NUCLEOTIDE SEQUENCE [LARGE SCALE GENOMIC DNA]</scope>
    <source>
        <strain evidence="1 2">NBRC 106133</strain>
    </source>
</reference>
<organism evidence="1 2">
    <name type="scientific">Adhaeribacter aerolatus</name>
    <dbReference type="NCBI Taxonomy" id="670289"/>
    <lineage>
        <taxon>Bacteria</taxon>
        <taxon>Pseudomonadati</taxon>
        <taxon>Bacteroidota</taxon>
        <taxon>Cytophagia</taxon>
        <taxon>Cytophagales</taxon>
        <taxon>Hymenobacteraceae</taxon>
        <taxon>Adhaeribacter</taxon>
    </lineage>
</organism>
<sequence length="253" mass="27538">MKIFNALYLMLLVGWLTTGCITEPEPQPQPDLAEEKGYATGVATDTKGNPLANAAIVVNNTQFFNHNILGSTNANGYYKLKLSPGSWYVRGTISLQHNDQSYTFDLHPETEGAFAGTEGAVRNLRWKLSGPKPTEFGGGGYYGGLVEVYGDMVGGFFDTEQVELTLEPVGPLVDGSTGQIIKRQLTGGIIGQTQDVPIGRYRISARYLPTNQVLNIRLRNKGQYSTSITNSFEPAYAGATGSYKLTLEARLQN</sequence>
<dbReference type="RefSeq" id="WP_146904208.1">
    <property type="nucleotide sequence ID" value="NZ_BJYS01000048.1"/>
</dbReference>
<gene>
    <name evidence="1" type="ORF">AAE02nite_46430</name>
</gene>
<dbReference type="SUPFAM" id="SSF49464">
    <property type="entry name" value="Carboxypeptidase regulatory domain-like"/>
    <property type="match status" value="1"/>
</dbReference>
<dbReference type="AlphaFoldDB" id="A0A512B4W7"/>
<comment type="caution">
    <text evidence="1">The sequence shown here is derived from an EMBL/GenBank/DDBJ whole genome shotgun (WGS) entry which is preliminary data.</text>
</comment>